<organism evidence="1">
    <name type="scientific">uncultured virus</name>
    <dbReference type="NCBI Taxonomy" id="340016"/>
    <lineage>
        <taxon>Viruses</taxon>
        <taxon>environmental samples</taxon>
    </lineage>
</organism>
<protein>
    <submittedName>
        <fullName evidence="1">Uncharacterized protein</fullName>
    </submittedName>
</protein>
<sequence length="170" mass="18104">MSIKTLSFLKNQNRDFNNVLDSFYNIKDGLAPVTLTPAADVTITKEDHAGRLLLIGSTATANDDYILPTAAAAGETYEFAWSGIAADGDDILFRSSAADGLTFTGGILQFDTDATDASGYTIAFPGADDDKLTMVNPESFNIIFTATSTTNYHVRGYAMSTDTAVAFGDQ</sequence>
<reference evidence="1" key="1">
    <citation type="submission" date="2016-10" db="EMBL/GenBank/DDBJ databases">
        <authorList>
            <person name="Varghese N."/>
        </authorList>
    </citation>
    <scope>NUCLEOTIDE SEQUENCE</scope>
</reference>
<name>A0A218MMQ8_9VIRU</name>
<accession>A0A218MMQ8</accession>
<evidence type="ECO:0000313" key="1">
    <source>
        <dbReference type="EMBL" id="ASF00580.1"/>
    </source>
</evidence>
<dbReference type="EMBL" id="KY052843">
    <property type="protein sequence ID" value="ASF00580.1"/>
    <property type="molecule type" value="Genomic_DNA"/>
</dbReference>
<reference evidence="1" key="2">
    <citation type="journal article" date="2017" name="Nat. Commun.">
        <title>Single-virus genomics reveals hidden cosmopolitan and abundant viruses.</title>
        <authorList>
            <person name="Martinez-Hernandez F."/>
            <person name="Fornas O."/>
            <person name="Lluesma Gomez M."/>
            <person name="Bolduc B."/>
            <person name="de la Cruz Pena M.J."/>
            <person name="Martinez J.M."/>
            <person name="Anton J."/>
            <person name="Gasol J.M."/>
            <person name="Rosselli R."/>
            <person name="Rodriguez-Valera F."/>
            <person name="Sullivan M.B."/>
            <person name="Acinas S.G."/>
            <person name="Martinez-Garcia M."/>
        </authorList>
    </citation>
    <scope>NUCLEOTIDE SEQUENCE</scope>
</reference>
<proteinExistence type="predicted"/>